<gene>
    <name evidence="2" type="ORF">H8S55_00175</name>
</gene>
<feature type="chain" id="PRO_5038722904" evidence="1">
    <location>
        <begin position="28"/>
        <end position="272"/>
    </location>
</feature>
<keyword evidence="1" id="KW-0732">Signal</keyword>
<dbReference type="Proteomes" id="UP000602260">
    <property type="component" value="Unassembled WGS sequence"/>
</dbReference>
<comment type="caution">
    <text evidence="2">The sequence shown here is derived from an EMBL/GenBank/DDBJ whole genome shotgun (WGS) entry which is preliminary data.</text>
</comment>
<organism evidence="2 3">
    <name type="scientific">Flintibacter faecis</name>
    <dbReference type="NCBI Taxonomy" id="2763047"/>
    <lineage>
        <taxon>Bacteria</taxon>
        <taxon>Bacillati</taxon>
        <taxon>Bacillota</taxon>
        <taxon>Clostridia</taxon>
        <taxon>Eubacteriales</taxon>
        <taxon>Flintibacter</taxon>
    </lineage>
</organism>
<keyword evidence="3" id="KW-1185">Reference proteome</keyword>
<feature type="signal peptide" evidence="1">
    <location>
        <begin position="1"/>
        <end position="27"/>
    </location>
</feature>
<evidence type="ECO:0000313" key="3">
    <source>
        <dbReference type="Proteomes" id="UP000602260"/>
    </source>
</evidence>
<protein>
    <submittedName>
        <fullName evidence="2">Uncharacterized protein</fullName>
    </submittedName>
</protein>
<evidence type="ECO:0000256" key="1">
    <source>
        <dbReference type="SAM" id="SignalP"/>
    </source>
</evidence>
<proteinExistence type="predicted"/>
<accession>A0A8J6M3Y2</accession>
<sequence>MKKQNYLAPALGLALALTLLCSGCGSSDTTDGSPDLTPPDSMSMVKDYDIQTDADAFVGTWLPEGDSAYAYLEITSGDGEYLWGLYSQEDLAASGYLQYEADYDCIYAHNDHDGVGHPITLNDDGSLTLATFGTFVPGQIDFGDDSGDGSWIYISGTDPTDGDTSTNYDTNESGWSAAEADPTAFAGIWYRNGDLDADSFIVIDSDGSWHLYQRAPGAENAEMDYGSIIPSDTEPYTYYAVSDPYGLSYRIFDYDTDEITWGEDNEYYDRLE</sequence>
<name>A0A8J6M3Y2_9FIRM</name>
<dbReference type="RefSeq" id="WP_147562500.1">
    <property type="nucleotide sequence ID" value="NZ_JACOPN010000001.1"/>
</dbReference>
<reference evidence="2" key="1">
    <citation type="submission" date="2020-08" db="EMBL/GenBank/DDBJ databases">
        <title>Genome public.</title>
        <authorList>
            <person name="Liu C."/>
            <person name="Sun Q."/>
        </authorList>
    </citation>
    <scope>NUCLEOTIDE SEQUENCE</scope>
    <source>
        <strain evidence="2">BX5</strain>
    </source>
</reference>
<evidence type="ECO:0000313" key="2">
    <source>
        <dbReference type="EMBL" id="MBC5715757.1"/>
    </source>
</evidence>
<dbReference type="AlphaFoldDB" id="A0A8J6M3Y2"/>
<dbReference type="EMBL" id="JACOPN010000001">
    <property type="protein sequence ID" value="MBC5715757.1"/>
    <property type="molecule type" value="Genomic_DNA"/>
</dbReference>